<feature type="compositionally biased region" description="Low complexity" evidence="6">
    <location>
        <begin position="474"/>
        <end position="492"/>
    </location>
</feature>
<dbReference type="InterPro" id="IPR018485">
    <property type="entry name" value="FGGY_C"/>
</dbReference>
<feature type="domain" description="Carbohydrate kinase FGGY N-terminal" evidence="7">
    <location>
        <begin position="9"/>
        <end position="250"/>
    </location>
</feature>
<evidence type="ECO:0000256" key="5">
    <source>
        <dbReference type="ARBA" id="ARBA00022840"/>
    </source>
</evidence>
<feature type="region of interest" description="Disordered" evidence="6">
    <location>
        <begin position="459"/>
        <end position="507"/>
    </location>
</feature>
<protein>
    <submittedName>
        <fullName evidence="9">FGGY-family carbohydrate kinase</fullName>
    </submittedName>
</protein>
<dbReference type="CDD" id="cd07769">
    <property type="entry name" value="ASKHA_NBD_FGGY_GK"/>
    <property type="match status" value="1"/>
</dbReference>
<proteinExistence type="inferred from homology"/>
<evidence type="ECO:0000313" key="10">
    <source>
        <dbReference type="Proteomes" id="UP001501676"/>
    </source>
</evidence>
<dbReference type="EMBL" id="BAAAYN010000011">
    <property type="protein sequence ID" value="GAA3385317.1"/>
    <property type="molecule type" value="Genomic_DNA"/>
</dbReference>
<evidence type="ECO:0000259" key="7">
    <source>
        <dbReference type="Pfam" id="PF00370"/>
    </source>
</evidence>
<organism evidence="9 10">
    <name type="scientific">Cryptosporangium minutisporangium</name>
    <dbReference type="NCBI Taxonomy" id="113569"/>
    <lineage>
        <taxon>Bacteria</taxon>
        <taxon>Bacillati</taxon>
        <taxon>Actinomycetota</taxon>
        <taxon>Actinomycetes</taxon>
        <taxon>Cryptosporangiales</taxon>
        <taxon>Cryptosporangiaceae</taxon>
        <taxon>Cryptosporangium</taxon>
    </lineage>
</organism>
<comment type="similarity">
    <text evidence="1">Belongs to the FGGY kinase family.</text>
</comment>
<evidence type="ECO:0000256" key="3">
    <source>
        <dbReference type="ARBA" id="ARBA00022741"/>
    </source>
</evidence>
<dbReference type="Proteomes" id="UP001501676">
    <property type="component" value="Unassembled WGS sequence"/>
</dbReference>
<dbReference type="SUPFAM" id="SSF53067">
    <property type="entry name" value="Actin-like ATPase domain"/>
    <property type="match status" value="2"/>
</dbReference>
<evidence type="ECO:0000256" key="4">
    <source>
        <dbReference type="ARBA" id="ARBA00022777"/>
    </source>
</evidence>
<gene>
    <name evidence="9" type="ORF">GCM10020369_18340</name>
</gene>
<evidence type="ECO:0000259" key="8">
    <source>
        <dbReference type="Pfam" id="PF02782"/>
    </source>
</evidence>
<dbReference type="Pfam" id="PF00370">
    <property type="entry name" value="FGGY_N"/>
    <property type="match status" value="1"/>
</dbReference>
<dbReference type="RefSeq" id="WP_345727572.1">
    <property type="nucleotide sequence ID" value="NZ_BAAAYN010000011.1"/>
</dbReference>
<reference evidence="10" key="1">
    <citation type="journal article" date="2019" name="Int. J. Syst. Evol. Microbiol.">
        <title>The Global Catalogue of Microorganisms (GCM) 10K type strain sequencing project: providing services to taxonomists for standard genome sequencing and annotation.</title>
        <authorList>
            <consortium name="The Broad Institute Genomics Platform"/>
            <consortium name="The Broad Institute Genome Sequencing Center for Infectious Disease"/>
            <person name="Wu L."/>
            <person name="Ma J."/>
        </authorList>
    </citation>
    <scope>NUCLEOTIDE SEQUENCE [LARGE SCALE GENOMIC DNA]</scope>
    <source>
        <strain evidence="10">JCM 9458</strain>
    </source>
</reference>
<dbReference type="InterPro" id="IPR000577">
    <property type="entry name" value="Carb_kinase_FGGY"/>
</dbReference>
<keyword evidence="4 9" id="KW-0418">Kinase</keyword>
<dbReference type="InterPro" id="IPR018484">
    <property type="entry name" value="FGGY_N"/>
</dbReference>
<feature type="domain" description="Carbohydrate kinase FGGY C-terminal" evidence="8">
    <location>
        <begin position="261"/>
        <end position="444"/>
    </location>
</feature>
<dbReference type="Pfam" id="PF02782">
    <property type="entry name" value="FGGY_C"/>
    <property type="match status" value="1"/>
</dbReference>
<evidence type="ECO:0000256" key="6">
    <source>
        <dbReference type="SAM" id="MobiDB-lite"/>
    </source>
</evidence>
<sequence>MASTPDPLILAIDQGTSATKALLVDVSGAVVGSASAPLATAHPRPGWVEQDPAEVWESVRLAVANCVPGEDAGRVVAVGLSTQRESLVLWDRVTGDPVGPLLGWQDRRTADRCAELLAQGAGPLVAAVSGLPLDPMFSALKAQWLLDTYDPDRRRSRTGELCLGTVDSWLLSRFSPEHRTEIGNASRTQLLDVRTGAWDDRLLELFGVPAAVLGEVTPSDGPFPAACGLAPLPDGVPVRAVLGDSHAALFAHAGWRPGVVKATYGTGSSVMAVVDGHSEMEHGLCLTVGWQHGGQAPTLALEGNIRSSGRTLTWLADLFETSTTELLAAAGSSSDGVAFVPAFGGLGAPWWDADAVATVSGLTLGTGRPALARAAVESVAFQVEDVVAAVEAVSGPIGTLLADGGLSRSATVMQAQADLSGRAVHRADEADLSALGAARLAGVGAGLWSVDELAARPRNSTAFRPTTSSEQRRAAQAGWHAALARARAQPLADFPADTPQPASRRLP</sequence>
<name>A0ABP6SUF0_9ACTN</name>
<dbReference type="PIRSF" id="PIRSF000538">
    <property type="entry name" value="GlpK"/>
    <property type="match status" value="1"/>
</dbReference>
<keyword evidence="3" id="KW-0547">Nucleotide-binding</keyword>
<evidence type="ECO:0000313" key="9">
    <source>
        <dbReference type="EMBL" id="GAA3385317.1"/>
    </source>
</evidence>
<dbReference type="Gene3D" id="3.30.420.40">
    <property type="match status" value="2"/>
</dbReference>
<accession>A0ABP6SUF0</accession>
<feature type="compositionally biased region" description="Polar residues" evidence="6">
    <location>
        <begin position="459"/>
        <end position="469"/>
    </location>
</feature>
<evidence type="ECO:0000256" key="1">
    <source>
        <dbReference type="ARBA" id="ARBA00009156"/>
    </source>
</evidence>
<keyword evidence="10" id="KW-1185">Reference proteome</keyword>
<keyword evidence="2" id="KW-0808">Transferase</keyword>
<dbReference type="PANTHER" id="PTHR10196">
    <property type="entry name" value="SUGAR KINASE"/>
    <property type="match status" value="1"/>
</dbReference>
<evidence type="ECO:0000256" key="2">
    <source>
        <dbReference type="ARBA" id="ARBA00022679"/>
    </source>
</evidence>
<dbReference type="InterPro" id="IPR043129">
    <property type="entry name" value="ATPase_NBD"/>
</dbReference>
<comment type="caution">
    <text evidence="9">The sequence shown here is derived from an EMBL/GenBank/DDBJ whole genome shotgun (WGS) entry which is preliminary data.</text>
</comment>
<keyword evidence="5" id="KW-0067">ATP-binding</keyword>
<dbReference type="PANTHER" id="PTHR10196:SF69">
    <property type="entry name" value="GLYCEROL KINASE"/>
    <property type="match status" value="1"/>
</dbReference>
<dbReference type="GO" id="GO:0016301">
    <property type="term" value="F:kinase activity"/>
    <property type="evidence" value="ECO:0007669"/>
    <property type="project" value="UniProtKB-KW"/>
</dbReference>